<dbReference type="AlphaFoldDB" id="G0VK91"/>
<keyword evidence="2 7" id="KW-0812">Transmembrane</keyword>
<dbReference type="Pfam" id="PF03006">
    <property type="entry name" value="HlyIII"/>
    <property type="match status" value="1"/>
</dbReference>
<feature type="transmembrane region" description="Helical" evidence="7">
    <location>
        <begin position="286"/>
        <end position="309"/>
    </location>
</feature>
<keyword evidence="9" id="KW-1185">Reference proteome</keyword>
<evidence type="ECO:0000256" key="2">
    <source>
        <dbReference type="ARBA" id="ARBA00022692"/>
    </source>
</evidence>
<evidence type="ECO:0000256" key="4">
    <source>
        <dbReference type="ARBA" id="ARBA00023136"/>
    </source>
</evidence>
<evidence type="ECO:0000256" key="7">
    <source>
        <dbReference type="SAM" id="Phobius"/>
    </source>
</evidence>
<keyword evidence="5" id="KW-0862">Zinc</keyword>
<dbReference type="Proteomes" id="UP000001640">
    <property type="component" value="Chromosome 9"/>
</dbReference>
<feature type="region of interest" description="Disordered" evidence="6">
    <location>
        <begin position="1"/>
        <end position="29"/>
    </location>
</feature>
<dbReference type="GO" id="GO:0006882">
    <property type="term" value="P:intracellular zinc ion homeostasis"/>
    <property type="evidence" value="ECO:0007669"/>
    <property type="project" value="EnsemblFungi"/>
</dbReference>
<dbReference type="RefSeq" id="XP_003678267.1">
    <property type="nucleotide sequence ID" value="XM_003678219.1"/>
</dbReference>
<dbReference type="EMBL" id="HE576760">
    <property type="protein sequence ID" value="CCC71925.1"/>
    <property type="molecule type" value="Genomic_DNA"/>
</dbReference>
<dbReference type="GO" id="GO:0016020">
    <property type="term" value="C:membrane"/>
    <property type="evidence" value="ECO:0007669"/>
    <property type="project" value="UniProtKB-SubCell"/>
</dbReference>
<keyword evidence="5" id="KW-0479">Metal-binding</keyword>
<proteinExistence type="predicted"/>
<dbReference type="eggNOG" id="KOG0748">
    <property type="taxonomic scope" value="Eukaryota"/>
</dbReference>
<gene>
    <name evidence="8" type="primary">NCAS0I02570</name>
    <name evidence="8" type="ordered locus">NCAS_0I02570</name>
</gene>
<reference evidence="8 9" key="1">
    <citation type="journal article" date="2011" name="Proc. Natl. Acad. Sci. U.S.A.">
        <title>Evolutionary erosion of yeast sex chromosomes by mating-type switching accidents.</title>
        <authorList>
            <person name="Gordon J.L."/>
            <person name="Armisen D."/>
            <person name="Proux-Wera E."/>
            <person name="Oheigeartaigh S.S."/>
            <person name="Byrne K.P."/>
            <person name="Wolfe K.H."/>
        </authorList>
    </citation>
    <scope>NUCLEOTIDE SEQUENCE [LARGE SCALE GENOMIC DNA]</scope>
    <source>
        <strain evidence="9">ATCC 76901 / BCRC 22586 / CBS 4309 / NBRC 1992 / NRRL Y-12630</strain>
    </source>
</reference>
<evidence type="ECO:0000313" key="8">
    <source>
        <dbReference type="EMBL" id="CCC71925.1"/>
    </source>
</evidence>
<evidence type="ECO:0000256" key="1">
    <source>
        <dbReference type="ARBA" id="ARBA00004141"/>
    </source>
</evidence>
<feature type="transmembrane region" description="Helical" evidence="7">
    <location>
        <begin position="156"/>
        <end position="175"/>
    </location>
</feature>
<comment type="subcellular location">
    <subcellularLocation>
        <location evidence="1">Membrane</location>
        <topology evidence="1">Multi-pass membrane protein</topology>
    </subcellularLocation>
</comment>
<feature type="binding site" evidence="5">
    <location>
        <position position="138"/>
    </location>
    <ligand>
        <name>Zn(2+)</name>
        <dbReference type="ChEBI" id="CHEBI:29105"/>
    </ligand>
</feature>
<feature type="transmembrane region" description="Helical" evidence="7">
    <location>
        <begin position="213"/>
        <end position="237"/>
    </location>
</feature>
<dbReference type="OrthoDB" id="529367at2759"/>
<feature type="transmembrane region" description="Helical" evidence="7">
    <location>
        <begin position="181"/>
        <end position="201"/>
    </location>
</feature>
<dbReference type="HOGENOM" id="CLU_023075_2_0_1"/>
<dbReference type="GeneID" id="96905612"/>
<feature type="compositionally biased region" description="Basic residues" evidence="6">
    <location>
        <begin position="1"/>
        <end position="12"/>
    </location>
</feature>
<dbReference type="GO" id="GO:0046872">
    <property type="term" value="F:metal ion binding"/>
    <property type="evidence" value="ECO:0007669"/>
    <property type="project" value="UniProtKB-KW"/>
</dbReference>
<feature type="transmembrane region" description="Helical" evidence="7">
    <location>
        <begin position="117"/>
        <end position="140"/>
    </location>
</feature>
<keyword evidence="3 7" id="KW-1133">Transmembrane helix</keyword>
<dbReference type="InParanoid" id="G0VK91"/>
<protein>
    <submittedName>
        <fullName evidence="8">Uncharacterized protein</fullName>
    </submittedName>
</protein>
<accession>G0VK91</accession>
<organism evidence="8 9">
    <name type="scientific">Naumovozyma castellii</name>
    <name type="common">Yeast</name>
    <name type="synonym">Saccharomyces castellii</name>
    <dbReference type="NCBI Taxonomy" id="27288"/>
    <lineage>
        <taxon>Eukaryota</taxon>
        <taxon>Fungi</taxon>
        <taxon>Dikarya</taxon>
        <taxon>Ascomycota</taxon>
        <taxon>Saccharomycotina</taxon>
        <taxon>Saccharomycetes</taxon>
        <taxon>Saccharomycetales</taxon>
        <taxon>Saccharomycetaceae</taxon>
        <taxon>Naumovozyma</taxon>
    </lineage>
</organism>
<name>G0VK91_NAUCA</name>
<reference key="2">
    <citation type="submission" date="2011-08" db="EMBL/GenBank/DDBJ databases">
        <title>Genome sequence of Naumovozyma castellii.</title>
        <authorList>
            <person name="Gordon J.L."/>
            <person name="Armisen D."/>
            <person name="Proux-Wera E."/>
            <person name="OhEigeartaigh S.S."/>
            <person name="Byrne K.P."/>
            <person name="Wolfe K.H."/>
        </authorList>
    </citation>
    <scope>NUCLEOTIDE SEQUENCE</scope>
    <source>
        <strain>Type strain:CBS 4309</strain>
    </source>
</reference>
<evidence type="ECO:0000313" key="9">
    <source>
        <dbReference type="Proteomes" id="UP000001640"/>
    </source>
</evidence>
<feature type="binding site" evidence="5">
    <location>
        <position position="288"/>
    </location>
    <ligand>
        <name>Zn(2+)</name>
        <dbReference type="ChEBI" id="CHEBI:29105"/>
    </ligand>
</feature>
<sequence>MSRVTTTRRKPTKVQAVAVGSSNKHADGDKTKRNWKRRLFNFNELPEWQRDNDKILTGYVRETKSFKQCLQSLLYWNNETINIYTHLIPALFYLTISVTLINYVVVPHFPTTSIMDYFVINVFLMGAFVCLILSSCFHCLKQHSSRQCTLWSKLDYMGIIILISCSLIPMIYFGYFDHLYYVNFFIILTFSFATLCSICVLNEKFNVPHYRPFRAIVFMLFSFSGFIPILTGFYLFGFHGVFERVALKFVAWEALFYITGATLYGFRIPECFKPGDFDFLGSSHQIFHILVVLGSICHFRAVIKSYILMHSSMN</sequence>
<dbReference type="FunCoup" id="G0VK91">
    <property type="interactions" value="290"/>
</dbReference>
<dbReference type="PANTHER" id="PTHR20855:SF95">
    <property type="entry name" value="ADIPOR-LIKE RECEPTOR IZH1"/>
    <property type="match status" value="1"/>
</dbReference>
<feature type="binding site" evidence="5">
    <location>
        <position position="284"/>
    </location>
    <ligand>
        <name>Zn(2+)</name>
        <dbReference type="ChEBI" id="CHEBI:29105"/>
    </ligand>
</feature>
<evidence type="ECO:0000256" key="5">
    <source>
        <dbReference type="PIRSR" id="PIRSR604254-1"/>
    </source>
</evidence>
<dbReference type="GO" id="GO:0038023">
    <property type="term" value="F:signaling receptor activity"/>
    <property type="evidence" value="ECO:0007669"/>
    <property type="project" value="TreeGrafter"/>
</dbReference>
<dbReference type="PANTHER" id="PTHR20855">
    <property type="entry name" value="ADIPOR/PROGESTIN RECEPTOR-RELATED"/>
    <property type="match status" value="1"/>
</dbReference>
<dbReference type="KEGG" id="ncs:NCAS_0I02570"/>
<evidence type="ECO:0000256" key="3">
    <source>
        <dbReference type="ARBA" id="ARBA00022989"/>
    </source>
</evidence>
<dbReference type="OMA" id="HSQPCPD"/>
<feature type="transmembrane region" description="Helical" evidence="7">
    <location>
        <begin position="83"/>
        <end position="105"/>
    </location>
</feature>
<dbReference type="InterPro" id="IPR004254">
    <property type="entry name" value="AdipoR/HlyIII-related"/>
</dbReference>
<dbReference type="STRING" id="1064592.G0VK91"/>
<keyword evidence="4 7" id="KW-0472">Membrane</keyword>
<evidence type="ECO:0000256" key="6">
    <source>
        <dbReference type="SAM" id="MobiDB-lite"/>
    </source>
</evidence>